<feature type="domain" description="DNA2/NAM7 helicase-like C-terminal" evidence="6">
    <location>
        <begin position="1084"/>
        <end position="1275"/>
    </location>
</feature>
<keyword evidence="2" id="KW-0378">Hydrolase</keyword>
<reference evidence="9" key="1">
    <citation type="submission" date="2017-09" db="EMBL/GenBank/DDBJ databases">
        <title>Arcobacter canalis sp. nov., a new species isolated from a water canal contaminated with urban sewage.</title>
        <authorList>
            <person name="Perez-Cataluna A."/>
            <person name="Salas-Masso N."/>
            <person name="Figueras M.J."/>
        </authorList>
    </citation>
    <scope>NUCLEOTIDE SEQUENCE [LARGE SCALE GENOMIC DNA]</scope>
    <source>
        <strain evidence="9">CECT 7727</strain>
    </source>
</reference>
<dbReference type="GO" id="GO:0005524">
    <property type="term" value="F:ATP binding"/>
    <property type="evidence" value="ECO:0007669"/>
    <property type="project" value="UniProtKB-KW"/>
</dbReference>
<reference evidence="8" key="2">
    <citation type="submission" date="2017-09" db="EMBL/GenBank/DDBJ databases">
        <authorList>
            <person name="Perez-Cataluna A."/>
            <person name="Figueras M.J."/>
            <person name="Salas-Masso N."/>
        </authorList>
    </citation>
    <scope>NUCLEOTIDE SEQUENCE</scope>
    <source>
        <strain evidence="8">CECT 7727</strain>
    </source>
</reference>
<evidence type="ECO:0000256" key="3">
    <source>
        <dbReference type="ARBA" id="ARBA00022806"/>
    </source>
</evidence>
<dbReference type="PANTHER" id="PTHR43788">
    <property type="entry name" value="DNA2/NAM7 HELICASE FAMILY MEMBER"/>
    <property type="match status" value="1"/>
</dbReference>
<evidence type="ECO:0000313" key="9">
    <source>
        <dbReference type="Proteomes" id="UP000224740"/>
    </source>
</evidence>
<dbReference type="SUPFAM" id="SSF52540">
    <property type="entry name" value="P-loop containing nucleoside triphosphate hydrolases"/>
    <property type="match status" value="1"/>
</dbReference>
<dbReference type="CDD" id="cd18808">
    <property type="entry name" value="SF1_C_Upf1"/>
    <property type="match status" value="1"/>
</dbReference>
<dbReference type="Pfam" id="PF13087">
    <property type="entry name" value="AAA_12"/>
    <property type="match status" value="1"/>
</dbReference>
<accession>A0A347TK06</accession>
<sequence>MKKEEFLNNLFKYYDLALRIDNVLGTKYTKKQISSYHVSEKIDKVYNEKLEKSHYFSLDSDFKNSFLPIEYLSEDTIESFIHEVSYFERTVNFEGQKLKKRYDPQNIYEHNKFIFSKDSNFFQYGIAFNLLKENPFSNYSKFVPSFVILFPNYDEEFNFLTPDKIFIEIKRYLGYSLTEDEEEFSCEIKPYLLFNPKILEPYFLETPDIKLSSFEDTQKQIIKFLEPILELDKYNIEKEFQDKAFIIGISQNLNMGLTKIYDTIFEHQNINSLIKSYFKVHRRKSNDIIYPKIEKSEIITTKKIVNSYSSHFGSFDKEYSLAQTQREALSCYLEDKKVLPVNGAPGTGKTSLLRGIFGDYTVKAAIKSYESYLKEKVVLFSTPIVCSSTNNQALTNISEGIDSGFIETSKKNESNLYKRWLTDDVKLEKKTINFNNNLFVPSVRSTVKRTYELSKNDMKTVGNIISKNPLTFINEYFKYRKIDMFCEKVDKRTLDLLNKAARFFFNKINENIEELKSLTSLIQDKVDELTKIELHLVTKYIEKGIQEDLIKATLFEIKEHSEKLSSSLDRLRSFEKEYKQIEKNIQNLKNRIKEYKEEALEIEDSISLSASEIEVIDKQIKIEQSYLNDYKISPYYSSCYEEIKYKYRDDFTNEKNNIKEVLKTDIEKVFKNANILEKLSYGLLKKGAIKDKIELLNNLSQEQLSNLNTTFYEQDFFINDLKENISNKHSKVIKKLKEKLSKIDANITKFSVKHSELKLEIYQLENEVDDKDIKLYQIENLLDKEFGILSNDIFEFEDIERLIEFEDTYKQLARLNEKNERYDTTQRTDNFYFALHLLEALYFISNTNMWNTKIELNNFDNKVIKCPICHEGSMVQRDSVIKCSKCDRKFSFNNKYLPKELDEEKILYILKNSKATIDEISYYVNATEDFINISTNDTNNDELFSSLYPIFPIINITCNSFGTIVSNRNDTYIKENIFDFLLIDEAGTIPPSKMIILNCAKKVMLFGDTKQLKPVFSYDTKIENRILEDFYSSKKDISIVSKYFSCASKMSNEPIIKKNNNSMDIANSSVTYFLPYNKSKMEGDIWLKEHFRCQTPIVQISNEISYFNEIKPLKKDKYHDKSWSTLLFIEHEHQKSSYNTNQGEIEEIINFIIDRKERYINEFLKRIKNKEEITDEDYYNSIGIITPFVNQENLLKKEIINKIGSHKDDAKEPIIKVGTVHKYQGSERDIIIFSSVYNKENQGKAQNLFFNRDEPDMINVAVTRAKEIFVLFGNRNTISNSETFSGVMVKHIDEYKNKKTKK</sequence>
<gene>
    <name evidence="7" type="ORF">AMRN_1191</name>
    <name evidence="8" type="ORF">CPH92_04785</name>
</gene>
<keyword evidence="4 7" id="KW-0067">ATP-binding</keyword>
<evidence type="ECO:0000256" key="1">
    <source>
        <dbReference type="ARBA" id="ARBA00022741"/>
    </source>
</evidence>
<reference evidence="7 10" key="3">
    <citation type="submission" date="2018-08" db="EMBL/GenBank/DDBJ databases">
        <title>Complete genome of the Arcobacter marinus type strain JCM 15502.</title>
        <authorList>
            <person name="Miller W.G."/>
            <person name="Yee E."/>
            <person name="Huynh S."/>
            <person name="Parker C.T."/>
        </authorList>
    </citation>
    <scope>NUCLEOTIDE SEQUENCE [LARGE SCALE GENOMIC DNA]</scope>
    <source>
        <strain evidence="7 10">JCM 15502</strain>
    </source>
</reference>
<evidence type="ECO:0000259" key="6">
    <source>
        <dbReference type="Pfam" id="PF13087"/>
    </source>
</evidence>
<dbReference type="RefSeq" id="WP_099310614.1">
    <property type="nucleotide sequence ID" value="NZ_CP032101.1"/>
</dbReference>
<dbReference type="Gene3D" id="3.40.50.300">
    <property type="entry name" value="P-loop containing nucleotide triphosphate hydrolases"/>
    <property type="match status" value="3"/>
</dbReference>
<dbReference type="Proteomes" id="UP000224740">
    <property type="component" value="Unassembled WGS sequence"/>
</dbReference>
<name>A0A347TK06_9BACT</name>
<keyword evidence="9" id="KW-1185">Reference proteome</keyword>
<feature type="coiled-coil region" evidence="5">
    <location>
        <begin position="557"/>
        <end position="605"/>
    </location>
</feature>
<evidence type="ECO:0000256" key="5">
    <source>
        <dbReference type="SAM" id="Coils"/>
    </source>
</evidence>
<evidence type="ECO:0000313" key="7">
    <source>
        <dbReference type="EMBL" id="AXX86934.1"/>
    </source>
</evidence>
<protein>
    <submittedName>
        <fullName evidence="7">ATP-binding protein (AAA domain)</fullName>
    </submittedName>
</protein>
<dbReference type="GO" id="GO:0043139">
    <property type="term" value="F:5'-3' DNA helicase activity"/>
    <property type="evidence" value="ECO:0007669"/>
    <property type="project" value="TreeGrafter"/>
</dbReference>
<organism evidence="7 10">
    <name type="scientific">Malaciobacter marinus</name>
    <dbReference type="NCBI Taxonomy" id="505249"/>
    <lineage>
        <taxon>Bacteria</taxon>
        <taxon>Pseudomonadati</taxon>
        <taxon>Campylobacterota</taxon>
        <taxon>Epsilonproteobacteria</taxon>
        <taxon>Campylobacterales</taxon>
        <taxon>Arcobacteraceae</taxon>
        <taxon>Malaciobacter</taxon>
    </lineage>
</organism>
<keyword evidence="5" id="KW-0175">Coiled coil</keyword>
<dbReference type="Proteomes" id="UP000264693">
    <property type="component" value="Chromosome"/>
</dbReference>
<keyword evidence="1" id="KW-0547">Nucleotide-binding</keyword>
<dbReference type="InterPro" id="IPR041679">
    <property type="entry name" value="DNA2/NAM7-like_C"/>
</dbReference>
<evidence type="ECO:0000256" key="2">
    <source>
        <dbReference type="ARBA" id="ARBA00022801"/>
    </source>
</evidence>
<keyword evidence="3" id="KW-0347">Helicase</keyword>
<dbReference type="KEGG" id="amar:AMRN_1191"/>
<evidence type="ECO:0000313" key="8">
    <source>
        <dbReference type="EMBL" id="PHO15888.1"/>
    </source>
</evidence>
<dbReference type="InterPro" id="IPR050534">
    <property type="entry name" value="Coronavir_polyprotein_1ab"/>
</dbReference>
<dbReference type="InterPro" id="IPR047187">
    <property type="entry name" value="SF1_C_Upf1"/>
</dbReference>
<dbReference type="InterPro" id="IPR027417">
    <property type="entry name" value="P-loop_NTPase"/>
</dbReference>
<evidence type="ECO:0000256" key="4">
    <source>
        <dbReference type="ARBA" id="ARBA00022840"/>
    </source>
</evidence>
<proteinExistence type="predicted"/>
<dbReference type="GO" id="GO:0016787">
    <property type="term" value="F:hydrolase activity"/>
    <property type="evidence" value="ECO:0007669"/>
    <property type="project" value="UniProtKB-KW"/>
</dbReference>
<dbReference type="EMBL" id="CP032101">
    <property type="protein sequence ID" value="AXX86934.1"/>
    <property type="molecule type" value="Genomic_DNA"/>
</dbReference>
<dbReference type="PANTHER" id="PTHR43788:SF8">
    <property type="entry name" value="DNA-BINDING PROTEIN SMUBP-2"/>
    <property type="match status" value="1"/>
</dbReference>
<dbReference type="EMBL" id="NXAO01000018">
    <property type="protein sequence ID" value="PHO15888.1"/>
    <property type="molecule type" value="Genomic_DNA"/>
</dbReference>
<evidence type="ECO:0000313" key="10">
    <source>
        <dbReference type="Proteomes" id="UP000264693"/>
    </source>
</evidence>